<comment type="caution">
    <text evidence="1">The sequence shown here is derived from an EMBL/GenBank/DDBJ whole genome shotgun (WGS) entry which is preliminary data.</text>
</comment>
<proteinExistence type="predicted"/>
<evidence type="ECO:0000313" key="2">
    <source>
        <dbReference type="Proteomes" id="UP000824533"/>
    </source>
</evidence>
<protein>
    <submittedName>
        <fullName evidence="1">Uncharacterized protein</fullName>
    </submittedName>
</protein>
<gene>
    <name evidence="1" type="ORF">K1T71_002205</name>
</gene>
<dbReference type="EMBL" id="CM034389">
    <property type="protein sequence ID" value="KAJ0182836.1"/>
    <property type="molecule type" value="Genomic_DNA"/>
</dbReference>
<sequence length="59" mass="6522">MTEMSSKSYDFKNIGALRSPYCREAYSMPITFVIICLRQGFGSILGARSLNPSPAALLF</sequence>
<dbReference type="Proteomes" id="UP000824533">
    <property type="component" value="Linkage Group LG03"/>
</dbReference>
<name>A0ACC1DHI3_9NEOP</name>
<keyword evidence="2" id="KW-1185">Reference proteome</keyword>
<evidence type="ECO:0000313" key="1">
    <source>
        <dbReference type="EMBL" id="KAJ0182836.1"/>
    </source>
</evidence>
<accession>A0ACC1DHI3</accession>
<reference evidence="1 2" key="1">
    <citation type="journal article" date="2021" name="Front. Genet.">
        <title>Chromosome-Level Genome Assembly Reveals Significant Gene Expansion in the Toll and IMD Signaling Pathways of Dendrolimus kikuchii.</title>
        <authorList>
            <person name="Zhou J."/>
            <person name="Wu P."/>
            <person name="Xiong Z."/>
            <person name="Liu N."/>
            <person name="Zhao N."/>
            <person name="Ji M."/>
            <person name="Qiu Y."/>
            <person name="Yang B."/>
        </authorList>
    </citation>
    <scope>NUCLEOTIDE SEQUENCE [LARGE SCALE GENOMIC DNA]</scope>
    <source>
        <strain evidence="1">Ann1</strain>
    </source>
</reference>
<organism evidence="1 2">
    <name type="scientific">Dendrolimus kikuchii</name>
    <dbReference type="NCBI Taxonomy" id="765133"/>
    <lineage>
        <taxon>Eukaryota</taxon>
        <taxon>Metazoa</taxon>
        <taxon>Ecdysozoa</taxon>
        <taxon>Arthropoda</taxon>
        <taxon>Hexapoda</taxon>
        <taxon>Insecta</taxon>
        <taxon>Pterygota</taxon>
        <taxon>Neoptera</taxon>
        <taxon>Endopterygota</taxon>
        <taxon>Lepidoptera</taxon>
        <taxon>Glossata</taxon>
        <taxon>Ditrysia</taxon>
        <taxon>Bombycoidea</taxon>
        <taxon>Lasiocampidae</taxon>
        <taxon>Dendrolimus</taxon>
    </lineage>
</organism>